<dbReference type="OMA" id="NDANSVH"/>
<accession>S8BUR2</accession>
<keyword evidence="2" id="KW-1185">Reference proteome</keyword>
<evidence type="ECO:0000313" key="1">
    <source>
        <dbReference type="EMBL" id="EPS43218.1"/>
    </source>
</evidence>
<reference evidence="2" key="2">
    <citation type="submission" date="2013-04" db="EMBL/GenBank/DDBJ databases">
        <title>Genomic mechanisms accounting for the adaptation to parasitism in nematode-trapping fungi.</title>
        <authorList>
            <person name="Ahren D.G."/>
        </authorList>
    </citation>
    <scope>NUCLEOTIDE SEQUENCE [LARGE SCALE GENOMIC DNA]</scope>
    <source>
        <strain evidence="2">CBS 200.50</strain>
    </source>
</reference>
<dbReference type="EMBL" id="AQGS01000084">
    <property type="protein sequence ID" value="EPS43218.1"/>
    <property type="molecule type" value="Genomic_DNA"/>
</dbReference>
<proteinExistence type="predicted"/>
<dbReference type="STRING" id="1284197.S8BUR2"/>
<dbReference type="Gene3D" id="1.25.40.10">
    <property type="entry name" value="Tetratricopeptide repeat domain"/>
    <property type="match status" value="1"/>
</dbReference>
<reference evidence="1 2" key="1">
    <citation type="journal article" date="2013" name="PLoS Genet.">
        <title>Genomic mechanisms accounting for the adaptation to parasitism in nematode-trapping fungi.</title>
        <authorList>
            <person name="Meerupati T."/>
            <person name="Andersson K.M."/>
            <person name="Friman E."/>
            <person name="Kumar D."/>
            <person name="Tunlid A."/>
            <person name="Ahren D."/>
        </authorList>
    </citation>
    <scope>NUCLEOTIDE SEQUENCE [LARGE SCALE GENOMIC DNA]</scope>
    <source>
        <strain evidence="1 2">CBS 200.50</strain>
    </source>
</reference>
<protein>
    <recommendedName>
        <fullName evidence="3">Pentacotripeptide-repeat region of PRORP domain-containing protein</fullName>
    </recommendedName>
</protein>
<dbReference type="HOGENOM" id="CLU_051026_0_0_1"/>
<name>S8BUR2_DACHA</name>
<sequence length="363" mass="41320">MSLSGHRTSLPRIWEFRRLFYRLYRAGIPIHQTDILRFLSSLGPVDPLIYNIVIYAAARVNDVSIALRLTREYESHTSVALPLDAIAAIFLMYRRLGDTDSLKKVYIEAEGRGLQPLRNSFFVTAVLLFEAYKENTTYWDLCSFYSRFFDKLSLIRLALPLPRDLVTSLAEEGHLEPTSGTLAVMLHSYLKTTAGRVEGSRHALRVYKRYIDILRNNVDKLQLQMGNEHLLAVIVSAVGKYKSNLGLALGIIQDMIDFNYLPDPTSITWDCLLRASIWHMDVNISERIWEAMLEHGIPPTSYTYSAMVILYATVGDREKASILCDRLVNEGWPTAPHVQQAFDIFNDKARPISSDVSNTDNLL</sequence>
<evidence type="ECO:0000313" key="2">
    <source>
        <dbReference type="Proteomes" id="UP000015100"/>
    </source>
</evidence>
<dbReference type="OrthoDB" id="185373at2759"/>
<dbReference type="PANTHER" id="PTHR47938">
    <property type="entry name" value="RESPIRATORY COMPLEX I CHAPERONE (CIA84), PUTATIVE (AFU_ORTHOLOGUE AFUA_2G06020)-RELATED"/>
    <property type="match status" value="1"/>
</dbReference>
<dbReference type="Proteomes" id="UP000015100">
    <property type="component" value="Unassembled WGS sequence"/>
</dbReference>
<comment type="caution">
    <text evidence="1">The sequence shown here is derived from an EMBL/GenBank/DDBJ whole genome shotgun (WGS) entry which is preliminary data.</text>
</comment>
<evidence type="ECO:0008006" key="3">
    <source>
        <dbReference type="Google" id="ProtNLM"/>
    </source>
</evidence>
<dbReference type="AlphaFoldDB" id="S8BUR2"/>
<dbReference type="GO" id="GO:0003729">
    <property type="term" value="F:mRNA binding"/>
    <property type="evidence" value="ECO:0007669"/>
    <property type="project" value="TreeGrafter"/>
</dbReference>
<gene>
    <name evidence="1" type="ORF">H072_2798</name>
</gene>
<dbReference type="InterPro" id="IPR011990">
    <property type="entry name" value="TPR-like_helical_dom_sf"/>
</dbReference>
<organism evidence="1 2">
    <name type="scientific">Dactylellina haptotyla (strain CBS 200.50)</name>
    <name type="common">Nematode-trapping fungus</name>
    <name type="synonym">Monacrosporium haptotylum</name>
    <dbReference type="NCBI Taxonomy" id="1284197"/>
    <lineage>
        <taxon>Eukaryota</taxon>
        <taxon>Fungi</taxon>
        <taxon>Dikarya</taxon>
        <taxon>Ascomycota</taxon>
        <taxon>Pezizomycotina</taxon>
        <taxon>Orbiliomycetes</taxon>
        <taxon>Orbiliales</taxon>
        <taxon>Orbiliaceae</taxon>
        <taxon>Dactylellina</taxon>
    </lineage>
</organism>